<dbReference type="GO" id="GO:0016192">
    <property type="term" value="P:vesicle-mediated transport"/>
    <property type="evidence" value="ECO:0007669"/>
    <property type="project" value="InterPro"/>
</dbReference>
<keyword evidence="5" id="KW-1185">Reference proteome</keyword>
<dbReference type="OrthoDB" id="10255234at2759"/>
<accession>A0A9Q0YT32</accession>
<comment type="caution">
    <text evidence="4">The sequence shown here is derived from an EMBL/GenBank/DDBJ whole genome shotgun (WGS) entry which is preliminary data.</text>
</comment>
<reference evidence="4" key="1">
    <citation type="submission" date="2021-10" db="EMBL/GenBank/DDBJ databases">
        <title>Tropical sea cucumber genome reveals ecological adaptation and Cuvierian tubules defense mechanism.</title>
        <authorList>
            <person name="Chen T."/>
        </authorList>
    </citation>
    <scope>NUCLEOTIDE SEQUENCE</scope>
    <source>
        <strain evidence="4">Nanhai2018</strain>
        <tissue evidence="4">Muscle</tissue>
    </source>
</reference>
<dbReference type="InterPro" id="IPR043970">
    <property type="entry name" value="FUZ/MON1/HPS1_longin_3"/>
</dbReference>
<gene>
    <name evidence="4" type="ORF">HOLleu_34009</name>
</gene>
<evidence type="ECO:0000259" key="3">
    <source>
        <dbReference type="Pfam" id="PF19038"/>
    </source>
</evidence>
<dbReference type="Proteomes" id="UP001152320">
    <property type="component" value="Chromosome 17"/>
</dbReference>
<organism evidence="4 5">
    <name type="scientific">Holothuria leucospilota</name>
    <name type="common">Black long sea cucumber</name>
    <name type="synonym">Mertensiothuria leucospilota</name>
    <dbReference type="NCBI Taxonomy" id="206669"/>
    <lineage>
        <taxon>Eukaryota</taxon>
        <taxon>Metazoa</taxon>
        <taxon>Echinodermata</taxon>
        <taxon>Eleutherozoa</taxon>
        <taxon>Echinozoa</taxon>
        <taxon>Holothuroidea</taxon>
        <taxon>Aspidochirotacea</taxon>
        <taxon>Aspidochirotida</taxon>
        <taxon>Holothuriidae</taxon>
        <taxon>Holothuria</taxon>
    </lineage>
</organism>
<dbReference type="EMBL" id="JAIZAY010000017">
    <property type="protein sequence ID" value="KAJ8026217.1"/>
    <property type="molecule type" value="Genomic_DNA"/>
</dbReference>
<dbReference type="GO" id="GO:0005085">
    <property type="term" value="F:guanyl-nucleotide exchange factor activity"/>
    <property type="evidence" value="ECO:0007669"/>
    <property type="project" value="TreeGrafter"/>
</dbReference>
<sequence>MRALLVVCNPNLPDIVYFSGDETFCKRINLKAEEKGWIQEEGFSSSKQVDLNILLQYFQSLIASQQALSSMLNCPYQSLQGEDGTLIVVRQQGEFLFIALNGDNTETESFLLHKIFILQRIIAFFFGPIPERLGCGNDRTKQLKLWNTVTRILDTWAYLYHVEQSFLMEAVERLNVNQFLNGICIGLLEKTLSAASDKHAVHALLLVKGKLLALYSSQNAPELQPSNILMITLVAESFYPSKRNVSEVSDDFLKDMTVVETGRKVGTSQFYVAEDYISATEDNKSDNSSNYYSPHQGNSPFQSDLEEDGKAVNASGLSVAFGTPSDSTLEDTLKETPETYSTPQTSSRQGAEGGKERKRATSSTSSASKVKTSYPEEGFHLYIFLQQQNRRYVPHRLTLIPVLPGINMVVISERKSSFGINITDGLDLAGKLFQKVEEVLQKGPKHNLVSRLDDTVVKEIIGYLKDMKSDTRIWQEKLLQPLERIKAACSKNNAQDNDRKTILQSELETLTTALKSLFQKSFLNHQTLIQEVPEDTLDGHLSCQSFAQRKLEYYEDYLAVKGEKNFTMMTYLDSFPGLVHFIHVDRGSNQLTAPSIHIDYSREKKAGKEDAHRKLVWSFIEKSRHFFQNEHTTIHFQIGDFQLSSFLYFENDMGNLLPTPSLPKVPREGHYPGLQAEVFFRYITEQGFQSSSEQVRCCELHCIHLAVVPLNIVAQQARKLREHLWETCGVTSAAVNLL</sequence>
<dbReference type="PANTHER" id="PTHR12761">
    <property type="entry name" value="HERMANSKY-PUDLAK SYNDROME PROTEIN 1"/>
    <property type="match status" value="1"/>
</dbReference>
<dbReference type="GO" id="GO:0031085">
    <property type="term" value="C:BLOC-3 complex"/>
    <property type="evidence" value="ECO:0007669"/>
    <property type="project" value="TreeGrafter"/>
</dbReference>
<feature type="compositionally biased region" description="Polar residues" evidence="1">
    <location>
        <begin position="338"/>
        <end position="349"/>
    </location>
</feature>
<feature type="domain" description="FUZ/MON1/HPS1 third Longin" evidence="3">
    <location>
        <begin position="577"/>
        <end position="726"/>
    </location>
</feature>
<dbReference type="InterPro" id="IPR026053">
    <property type="entry name" value="HPS1"/>
</dbReference>
<dbReference type="Pfam" id="PF19038">
    <property type="entry name" value="Fuz_longin_3"/>
    <property type="match status" value="1"/>
</dbReference>
<evidence type="ECO:0000259" key="2">
    <source>
        <dbReference type="Pfam" id="PF19037"/>
    </source>
</evidence>
<name>A0A9Q0YT32_HOLLE</name>
<dbReference type="AlphaFoldDB" id="A0A9Q0YT32"/>
<evidence type="ECO:0000313" key="4">
    <source>
        <dbReference type="EMBL" id="KAJ8026217.1"/>
    </source>
</evidence>
<protein>
    <submittedName>
        <fullName evidence="4">Hermansky-Pudlak syndrome 1 protein</fullName>
    </submittedName>
</protein>
<dbReference type="Pfam" id="PF19037">
    <property type="entry name" value="Fuz_longin_2"/>
    <property type="match status" value="1"/>
</dbReference>
<dbReference type="PANTHER" id="PTHR12761:SF1">
    <property type="entry name" value="BLOC-3 COMPLEX MEMBER HPS1"/>
    <property type="match status" value="1"/>
</dbReference>
<proteinExistence type="predicted"/>
<feature type="domain" description="FUZ/MON1/HPS1 second Longin" evidence="2">
    <location>
        <begin position="199"/>
        <end position="414"/>
    </location>
</feature>
<dbReference type="InterPro" id="IPR043971">
    <property type="entry name" value="FUZ/MON1/HPS1_longin_2"/>
</dbReference>
<evidence type="ECO:0000256" key="1">
    <source>
        <dbReference type="SAM" id="MobiDB-lite"/>
    </source>
</evidence>
<feature type="region of interest" description="Disordered" evidence="1">
    <location>
        <begin position="282"/>
        <end position="371"/>
    </location>
</feature>
<evidence type="ECO:0000313" key="5">
    <source>
        <dbReference type="Proteomes" id="UP001152320"/>
    </source>
</evidence>
<feature type="compositionally biased region" description="Low complexity" evidence="1">
    <location>
        <begin position="361"/>
        <end position="371"/>
    </location>
</feature>